<dbReference type="InterPro" id="IPR005668">
    <property type="entry name" value="IPM_Synthase"/>
</dbReference>
<comment type="subunit">
    <text evidence="10">Homodimer.</text>
</comment>
<keyword evidence="8 10" id="KW-0479">Metal-binding</keyword>
<evidence type="ECO:0000256" key="10">
    <source>
        <dbReference type="HAMAP-Rule" id="MF_00572"/>
    </source>
</evidence>
<comment type="caution">
    <text evidence="12">The sequence shown here is derived from an EMBL/GenBank/DDBJ whole genome shotgun (WGS) entry which is preliminary data.</text>
</comment>
<dbReference type="InterPro" id="IPR036230">
    <property type="entry name" value="LeuA_allosteric_dom_sf"/>
</dbReference>
<dbReference type="Gene3D" id="3.20.20.70">
    <property type="entry name" value="Aldolase class I"/>
    <property type="match status" value="1"/>
</dbReference>
<dbReference type="Pfam" id="PF22615">
    <property type="entry name" value="IPMS_D2"/>
    <property type="match status" value="1"/>
</dbReference>
<evidence type="ECO:0000256" key="3">
    <source>
        <dbReference type="ARBA" id="ARBA00009767"/>
    </source>
</evidence>
<dbReference type="InterPro" id="IPR039371">
    <property type="entry name" value="LeuA_N_DRE-TIM"/>
</dbReference>
<dbReference type="Pfam" id="PF00682">
    <property type="entry name" value="HMGL-like"/>
    <property type="match status" value="1"/>
</dbReference>
<keyword evidence="10" id="KW-0460">Magnesium</keyword>
<feature type="binding site" evidence="10">
    <location>
        <position position="255"/>
    </location>
    <ligand>
        <name>Mg(2+)</name>
        <dbReference type="ChEBI" id="CHEBI:18420"/>
    </ligand>
</feature>
<evidence type="ECO:0000313" key="12">
    <source>
        <dbReference type="EMBL" id="GAA3625684.1"/>
    </source>
</evidence>
<evidence type="ECO:0000256" key="6">
    <source>
        <dbReference type="ARBA" id="ARBA00022605"/>
    </source>
</evidence>
<reference evidence="13" key="1">
    <citation type="journal article" date="2019" name="Int. J. Syst. Evol. Microbiol.">
        <title>The Global Catalogue of Microorganisms (GCM) 10K type strain sequencing project: providing services to taxonomists for standard genome sequencing and annotation.</title>
        <authorList>
            <consortium name="The Broad Institute Genomics Platform"/>
            <consortium name="The Broad Institute Genome Sequencing Center for Infectious Disease"/>
            <person name="Wu L."/>
            <person name="Ma J."/>
        </authorList>
    </citation>
    <scope>NUCLEOTIDE SEQUENCE [LARGE SCALE GENOMIC DNA]</scope>
    <source>
        <strain evidence="13">JCM 16544</strain>
    </source>
</reference>
<evidence type="ECO:0000256" key="7">
    <source>
        <dbReference type="ARBA" id="ARBA00022679"/>
    </source>
</evidence>
<dbReference type="Pfam" id="PF08502">
    <property type="entry name" value="LeuA_dimer"/>
    <property type="match status" value="1"/>
</dbReference>
<keyword evidence="5 10" id="KW-0432">Leucine biosynthesis</keyword>
<dbReference type="PANTHER" id="PTHR46911">
    <property type="match status" value="1"/>
</dbReference>
<comment type="function">
    <text evidence="10">Catalyzes the condensation of the acetyl group of acetyl-CoA with 3-methyl-2-oxobutanoate (2-ketoisovalerate) to form 3-carboxy-3-hydroxy-4-methylpentanoate (2-isopropylmalate).</text>
</comment>
<feature type="domain" description="Pyruvate carboxyltransferase" evidence="11">
    <location>
        <begin position="40"/>
        <end position="314"/>
    </location>
</feature>
<comment type="catalytic activity">
    <reaction evidence="1 10">
        <text>3-methyl-2-oxobutanoate + acetyl-CoA + H2O = (2S)-2-isopropylmalate + CoA + H(+)</text>
        <dbReference type="Rhea" id="RHEA:21524"/>
        <dbReference type="ChEBI" id="CHEBI:1178"/>
        <dbReference type="ChEBI" id="CHEBI:11851"/>
        <dbReference type="ChEBI" id="CHEBI:15377"/>
        <dbReference type="ChEBI" id="CHEBI:15378"/>
        <dbReference type="ChEBI" id="CHEBI:57287"/>
        <dbReference type="ChEBI" id="CHEBI:57288"/>
        <dbReference type="EC" id="2.3.3.13"/>
    </reaction>
</comment>
<dbReference type="InterPro" id="IPR002034">
    <property type="entry name" value="AIPM/Hcit_synth_CS"/>
</dbReference>
<dbReference type="Proteomes" id="UP001501697">
    <property type="component" value="Unassembled WGS sequence"/>
</dbReference>
<sequence>MENTQQPSGMPIHKYRPYHDQIDVPLTDRTWPDARITAAPRWCAVDLRDGNQALIDPMSPERKRIMFELLVAMGYKEIEVGFPSASQTDFDFVRQLIEDDLIPDDVTIQVLTQARAHLIERTYESIRGAKRAIVHLYNSTSVLQRDVVFRTDRQGIIDIALEGARLCREYEKRIPETRVFYEYSPESYTGTELDFAVDVCNQVLEVFEPTPDRKVIINLPATVEMATPNVYADSIEWMSRHLNHRDNVILSLHPHNDRGTAIAAAELGYMAGADRIEGCLFGNGERTGNVDLVALGINLLTQGIDPHIDFSDIDHVKRTVEYCNQLPVHERSPWAGDLVFTAFSGSHQDAIKKGFESMEARAAASGVDVDELDWAVPYLPIDPKDLGRSYEAVIRVNSQSGKGGVAYLLKSDHALDLPRRLQIEFSGVVQAKTDSDGGEVTSDQIWEVFTDEYLPSAVEQARWGRFELLATSTRSDMSGDVALEVTLRDGDRQFVASGHGNGPVAAFLEVVRAQGFDVTVYDYVEHALSSGGDAQAAAYIELQVDGERLWGVGIDGDISTASLKAIVSGVNRAIRARRAQEQLTAV</sequence>
<keyword evidence="13" id="KW-1185">Reference proteome</keyword>
<dbReference type="NCBIfam" id="TIGR00970">
    <property type="entry name" value="leuA_yeast"/>
    <property type="match status" value="1"/>
</dbReference>
<evidence type="ECO:0000256" key="5">
    <source>
        <dbReference type="ARBA" id="ARBA00022430"/>
    </source>
</evidence>
<dbReference type="Gene3D" id="3.30.160.270">
    <property type="match status" value="1"/>
</dbReference>
<dbReference type="RefSeq" id="WP_344736290.1">
    <property type="nucleotide sequence ID" value="NZ_BAAAYU010000001.1"/>
</dbReference>
<dbReference type="HAMAP" id="MF_00572">
    <property type="entry name" value="LeuA_type2"/>
    <property type="match status" value="1"/>
</dbReference>
<dbReference type="PROSITE" id="PS50991">
    <property type="entry name" value="PYR_CT"/>
    <property type="match status" value="1"/>
</dbReference>
<dbReference type="InterPro" id="IPR000891">
    <property type="entry name" value="PYR_CT"/>
</dbReference>
<dbReference type="InterPro" id="IPR054692">
    <property type="entry name" value="LeuA-like_post-cat"/>
</dbReference>
<evidence type="ECO:0000259" key="11">
    <source>
        <dbReference type="PROSITE" id="PS50991"/>
    </source>
</evidence>
<evidence type="ECO:0000256" key="2">
    <source>
        <dbReference type="ARBA" id="ARBA00004689"/>
    </source>
</evidence>
<dbReference type="InterPro" id="IPR013785">
    <property type="entry name" value="Aldolase_TIM"/>
</dbReference>
<keyword evidence="6 10" id="KW-0028">Amino-acid biosynthesis</keyword>
<feature type="region of interest" description="Regulatory domain" evidence="10">
    <location>
        <begin position="456"/>
        <end position="586"/>
    </location>
</feature>
<proteinExistence type="inferred from homology"/>
<feature type="binding site" evidence="10">
    <location>
        <position position="289"/>
    </location>
    <ligand>
        <name>Mg(2+)</name>
        <dbReference type="ChEBI" id="CHEBI:18420"/>
    </ligand>
</feature>
<name>A0ABP7A6D7_9MICO</name>
<dbReference type="SUPFAM" id="SSF89000">
    <property type="entry name" value="post-HMGL domain-like"/>
    <property type="match status" value="1"/>
</dbReference>
<comment type="pathway">
    <text evidence="2 10">Amino-acid biosynthesis; L-leucine biosynthesis; L-leucine from 3-methyl-2-oxobutanoate: step 1/4.</text>
</comment>
<evidence type="ECO:0000313" key="13">
    <source>
        <dbReference type="Proteomes" id="UP001501697"/>
    </source>
</evidence>
<dbReference type="PROSITE" id="PS00816">
    <property type="entry name" value="AIPM_HOMOCIT_SYNTH_2"/>
    <property type="match status" value="1"/>
</dbReference>
<comment type="similarity">
    <text evidence="3 10">Belongs to the alpha-IPM synthase/homocitrate synthase family. LeuA type 2 subfamily.</text>
</comment>
<dbReference type="InterPro" id="IPR013709">
    <property type="entry name" value="2-isopropylmalate_synth_dimer"/>
</dbReference>
<keyword evidence="10" id="KW-0963">Cytoplasm</keyword>
<keyword evidence="7 10" id="KW-0808">Transferase</keyword>
<evidence type="ECO:0000256" key="8">
    <source>
        <dbReference type="ARBA" id="ARBA00022723"/>
    </source>
</evidence>
<evidence type="ECO:0000256" key="1">
    <source>
        <dbReference type="ARBA" id="ARBA00000064"/>
    </source>
</evidence>
<gene>
    <name evidence="10 12" type="primary">leuA</name>
    <name evidence="12" type="ORF">GCM10022200_05060</name>
</gene>
<dbReference type="EMBL" id="BAAAYU010000001">
    <property type="protein sequence ID" value="GAA3625684.1"/>
    <property type="molecule type" value="Genomic_DNA"/>
</dbReference>
<accession>A0ABP7A6D7</accession>
<evidence type="ECO:0000256" key="4">
    <source>
        <dbReference type="ARBA" id="ARBA00012973"/>
    </source>
</evidence>
<protein>
    <recommendedName>
        <fullName evidence="4 10">2-isopropylmalate synthase</fullName>
        <ecNumber evidence="4 10">2.3.3.13</ecNumber>
    </recommendedName>
    <alternativeName>
        <fullName evidence="10">Alpha-IPM synthase</fullName>
    </alternativeName>
    <alternativeName>
        <fullName evidence="10">Alpha-isopropylmalate synthase</fullName>
    </alternativeName>
</protein>
<dbReference type="SMART" id="SM00917">
    <property type="entry name" value="LeuA_dimer"/>
    <property type="match status" value="1"/>
</dbReference>
<organism evidence="12 13">
    <name type="scientific">Microbacterium awajiense</name>
    <dbReference type="NCBI Taxonomy" id="415214"/>
    <lineage>
        <taxon>Bacteria</taxon>
        <taxon>Bacillati</taxon>
        <taxon>Actinomycetota</taxon>
        <taxon>Actinomycetes</taxon>
        <taxon>Micrococcales</taxon>
        <taxon>Microbacteriaceae</taxon>
        <taxon>Microbacterium</taxon>
    </lineage>
</organism>
<dbReference type="EC" id="2.3.3.13" evidence="4 10"/>
<dbReference type="NCBIfam" id="NF002991">
    <property type="entry name" value="PRK03739.1"/>
    <property type="match status" value="1"/>
</dbReference>
<feature type="binding site" evidence="10">
    <location>
        <position position="253"/>
    </location>
    <ligand>
        <name>Mg(2+)</name>
        <dbReference type="ChEBI" id="CHEBI:18420"/>
    </ligand>
</feature>
<dbReference type="SUPFAM" id="SSF110921">
    <property type="entry name" value="2-isopropylmalate synthase LeuA, allosteric (dimerisation) domain"/>
    <property type="match status" value="1"/>
</dbReference>
<evidence type="ECO:0000256" key="9">
    <source>
        <dbReference type="ARBA" id="ARBA00023304"/>
    </source>
</evidence>
<keyword evidence="9 10" id="KW-0100">Branched-chain amino acid biosynthesis</keyword>
<feature type="binding site" evidence="10">
    <location>
        <position position="49"/>
    </location>
    <ligand>
        <name>Mg(2+)</name>
        <dbReference type="ChEBI" id="CHEBI:18420"/>
    </ligand>
</feature>
<dbReference type="PROSITE" id="PS00815">
    <property type="entry name" value="AIPM_HOMOCIT_SYNTH_1"/>
    <property type="match status" value="1"/>
</dbReference>
<comment type="cofactor">
    <cofactor evidence="10">
        <name>Mg(2+)</name>
        <dbReference type="ChEBI" id="CHEBI:18420"/>
    </cofactor>
</comment>
<dbReference type="SUPFAM" id="SSF51569">
    <property type="entry name" value="Aldolase"/>
    <property type="match status" value="1"/>
</dbReference>
<dbReference type="PANTHER" id="PTHR46911:SF1">
    <property type="entry name" value="2-ISOPROPYLMALATE SYNTHASE"/>
    <property type="match status" value="1"/>
</dbReference>
<comment type="subcellular location">
    <subcellularLocation>
        <location evidence="10">Cytoplasm</location>
    </subcellularLocation>
</comment>
<dbReference type="CDD" id="cd07942">
    <property type="entry name" value="DRE_TIM_LeuA"/>
    <property type="match status" value="1"/>
</dbReference>